<accession>A0A429ZNK0</accession>
<proteinExistence type="predicted"/>
<protein>
    <submittedName>
        <fullName evidence="1">Uncharacterized protein</fullName>
    </submittedName>
</protein>
<sequence>MTLKKPNIGQYLQVINAIVTESEKVGEKMNPSYEIIRTAIDEDKLSDLTVEQLTEIKSQFTSGTEEYRVMENSLTHLKAPVKVLGIHKKLEKAFQEYVEGCQEMIDSIDAENAKVDSEAFDVSEVKQDAATDGISFCIQRITQIIMNK</sequence>
<organism evidence="1 2">
    <name type="scientific">Vagococcus bubulae</name>
    <dbReference type="NCBI Taxonomy" id="1977868"/>
    <lineage>
        <taxon>Bacteria</taxon>
        <taxon>Bacillati</taxon>
        <taxon>Bacillota</taxon>
        <taxon>Bacilli</taxon>
        <taxon>Lactobacillales</taxon>
        <taxon>Enterococcaceae</taxon>
        <taxon>Vagococcus</taxon>
    </lineage>
</organism>
<dbReference type="AlphaFoldDB" id="A0A429ZNK0"/>
<keyword evidence="2" id="KW-1185">Reference proteome</keyword>
<reference evidence="1 2" key="1">
    <citation type="submission" date="2017-05" db="EMBL/GenBank/DDBJ databases">
        <title>Vagococcus spp. assemblies.</title>
        <authorList>
            <person name="Gulvik C.A."/>
        </authorList>
    </citation>
    <scope>NUCLEOTIDE SEQUENCE [LARGE SCALE GENOMIC DNA]</scope>
    <source>
        <strain evidence="1 2">SS1994</strain>
    </source>
</reference>
<comment type="caution">
    <text evidence="1">The sequence shown here is derived from an EMBL/GenBank/DDBJ whole genome shotgun (WGS) entry which is preliminary data.</text>
</comment>
<dbReference type="Proteomes" id="UP000288490">
    <property type="component" value="Unassembled WGS sequence"/>
</dbReference>
<dbReference type="OrthoDB" id="2146076at2"/>
<evidence type="ECO:0000313" key="2">
    <source>
        <dbReference type="Proteomes" id="UP000288490"/>
    </source>
</evidence>
<name>A0A429ZNK0_9ENTE</name>
<dbReference type="EMBL" id="NGJT01000004">
    <property type="protein sequence ID" value="RST95272.1"/>
    <property type="molecule type" value="Genomic_DNA"/>
</dbReference>
<gene>
    <name evidence="1" type="ORF">CBF36_03295</name>
</gene>
<evidence type="ECO:0000313" key="1">
    <source>
        <dbReference type="EMBL" id="RST95272.1"/>
    </source>
</evidence>